<keyword evidence="5 12" id="KW-0808">Transferase</keyword>
<comment type="subcellular location">
    <subcellularLocation>
        <location evidence="1 12">Golgi apparatus</location>
        <location evidence="1 12">Golgi stack membrane</location>
        <topology evidence="1 12">Single-pass type II membrane protein</topology>
    </subcellularLocation>
</comment>
<dbReference type="SUPFAM" id="SSF53756">
    <property type="entry name" value="UDP-Glycosyltransferase/glycogen phosphorylase"/>
    <property type="match status" value="2"/>
</dbReference>
<dbReference type="PANTHER" id="PTHR48438">
    <property type="entry name" value="ALPHA-(1,3)-FUCOSYLTRANSFERASE C-RELATED"/>
    <property type="match status" value="1"/>
</dbReference>
<dbReference type="InterPro" id="IPR055270">
    <property type="entry name" value="Glyco_tran_10_C"/>
</dbReference>
<evidence type="ECO:0000256" key="2">
    <source>
        <dbReference type="ARBA" id="ARBA00004922"/>
    </source>
</evidence>
<evidence type="ECO:0000256" key="7">
    <source>
        <dbReference type="ARBA" id="ARBA00022968"/>
    </source>
</evidence>
<dbReference type="EC" id="2.4.1.-" evidence="12"/>
<evidence type="ECO:0000256" key="9">
    <source>
        <dbReference type="ARBA" id="ARBA00023034"/>
    </source>
</evidence>
<comment type="caution">
    <text evidence="15">The sequence shown here is derived from an EMBL/GenBank/DDBJ whole genome shotgun (WGS) entry which is preliminary data.</text>
</comment>
<evidence type="ECO:0000256" key="10">
    <source>
        <dbReference type="ARBA" id="ARBA00023136"/>
    </source>
</evidence>
<organism evidence="15 16">
    <name type="scientific">Operophtera brumata</name>
    <name type="common">Winter moth</name>
    <name type="synonym">Phalaena brumata</name>
    <dbReference type="NCBI Taxonomy" id="104452"/>
    <lineage>
        <taxon>Eukaryota</taxon>
        <taxon>Metazoa</taxon>
        <taxon>Ecdysozoa</taxon>
        <taxon>Arthropoda</taxon>
        <taxon>Hexapoda</taxon>
        <taxon>Insecta</taxon>
        <taxon>Pterygota</taxon>
        <taxon>Neoptera</taxon>
        <taxon>Endopterygota</taxon>
        <taxon>Lepidoptera</taxon>
        <taxon>Glossata</taxon>
        <taxon>Ditrysia</taxon>
        <taxon>Geometroidea</taxon>
        <taxon>Geometridae</taxon>
        <taxon>Larentiinae</taxon>
        <taxon>Operophtera</taxon>
    </lineage>
</organism>
<dbReference type="EMBL" id="JTDY01010816">
    <property type="protein sequence ID" value="KOB57987.1"/>
    <property type="molecule type" value="Genomic_DNA"/>
</dbReference>
<gene>
    <name evidence="15" type="ORF">OBRU01_25584</name>
</gene>
<dbReference type="GO" id="GO:0032580">
    <property type="term" value="C:Golgi cisterna membrane"/>
    <property type="evidence" value="ECO:0007669"/>
    <property type="project" value="UniProtKB-SubCell"/>
</dbReference>
<evidence type="ECO:0000256" key="6">
    <source>
        <dbReference type="ARBA" id="ARBA00022692"/>
    </source>
</evidence>
<dbReference type="InterPro" id="IPR001503">
    <property type="entry name" value="Glyco_trans_10"/>
</dbReference>
<evidence type="ECO:0000256" key="11">
    <source>
        <dbReference type="ARBA" id="ARBA00023180"/>
    </source>
</evidence>
<dbReference type="Gene3D" id="3.40.50.11660">
    <property type="entry name" value="Glycosyl transferase family 10, C-terminal domain"/>
    <property type="match status" value="2"/>
</dbReference>
<evidence type="ECO:0000256" key="4">
    <source>
        <dbReference type="ARBA" id="ARBA00022676"/>
    </source>
</evidence>
<dbReference type="InterPro" id="IPR038577">
    <property type="entry name" value="GT10-like_C_sf"/>
</dbReference>
<keyword evidence="9 12" id="KW-0333">Golgi apparatus</keyword>
<evidence type="ECO:0000259" key="14">
    <source>
        <dbReference type="Pfam" id="PF17039"/>
    </source>
</evidence>
<keyword evidence="11" id="KW-0325">Glycoprotein</keyword>
<protein>
    <recommendedName>
        <fullName evidence="12">Fucosyltransferase</fullName>
        <ecNumber evidence="12">2.4.1.-</ecNumber>
    </recommendedName>
</protein>
<reference evidence="15 16" key="1">
    <citation type="journal article" date="2015" name="Genome Biol. Evol.">
        <title>The genome of winter moth (Operophtera brumata) provides a genomic perspective on sexual dimorphism and phenology.</title>
        <authorList>
            <person name="Derks M.F."/>
            <person name="Smit S."/>
            <person name="Salis L."/>
            <person name="Schijlen E."/>
            <person name="Bossers A."/>
            <person name="Mateman C."/>
            <person name="Pijl A.S."/>
            <person name="de Ridder D."/>
            <person name="Groenen M.A."/>
            <person name="Visser M.E."/>
            <person name="Megens H.J."/>
        </authorList>
    </citation>
    <scope>NUCLEOTIDE SEQUENCE [LARGE SCALE GENOMIC DNA]</scope>
    <source>
        <strain evidence="15">WM2013NL</strain>
        <tissue evidence="15">Head and thorax</tissue>
    </source>
</reference>
<keyword evidence="6 12" id="KW-0812">Transmembrane</keyword>
<keyword evidence="16" id="KW-1185">Reference proteome</keyword>
<evidence type="ECO:0000256" key="3">
    <source>
        <dbReference type="ARBA" id="ARBA00008919"/>
    </source>
</evidence>
<dbReference type="Pfam" id="PF00852">
    <property type="entry name" value="Glyco_transf_10"/>
    <property type="match status" value="2"/>
</dbReference>
<evidence type="ECO:0000256" key="1">
    <source>
        <dbReference type="ARBA" id="ARBA00004447"/>
    </source>
</evidence>
<proteinExistence type="inferred from homology"/>
<keyword evidence="10" id="KW-0472">Membrane</keyword>
<dbReference type="Pfam" id="PF17039">
    <property type="entry name" value="Glyco_tran_10_N"/>
    <property type="match status" value="1"/>
</dbReference>
<dbReference type="GO" id="GO:0008417">
    <property type="term" value="F:fucosyltransferase activity"/>
    <property type="evidence" value="ECO:0007669"/>
    <property type="project" value="InterPro"/>
</dbReference>
<evidence type="ECO:0000259" key="13">
    <source>
        <dbReference type="Pfam" id="PF00852"/>
    </source>
</evidence>
<comment type="pathway">
    <text evidence="2">Protein modification; protein glycosylation.</text>
</comment>
<keyword evidence="8" id="KW-1133">Transmembrane helix</keyword>
<keyword evidence="7" id="KW-0735">Signal-anchor</keyword>
<dbReference type="PANTHER" id="PTHR48438:SF1">
    <property type="entry name" value="ALPHA-(1,3)-FUCOSYLTRANSFERASE C-RELATED"/>
    <property type="match status" value="1"/>
</dbReference>
<feature type="domain" description="Fucosyltransferase N-terminal" evidence="14">
    <location>
        <begin position="246"/>
        <end position="360"/>
    </location>
</feature>
<evidence type="ECO:0000313" key="16">
    <source>
        <dbReference type="Proteomes" id="UP000037510"/>
    </source>
</evidence>
<name>A0A0L7K4N4_OPEBR</name>
<sequence>MHWIKQGDMDPVSDEFKERLKSKSKAAAWYVSNCRSKSKREQFVKELQKELKQFDLTVDVYGKCGPLQCSRAKEAECFDLIKEKYYFYLSFENSFSEDYVTEKLLNAVWNNAVPIVYGAANYSRFIADGAYLNARDMGAEDLAAKMNQLIQNPDEYAEYFRWKNHYSYHRKMDSVYTDEYCLFCSILNDKQKIIQLLAVLIILFYIFPTKKTNAPKEEFKIVIPNDSAVNLGDEYVADSDDKDDLKYILLWTSARNAPLAYIGEGQKGFVNRKCPYTNCFVTGNKNHLKDITKFDVIAFAGPDVIRMYEDKLPVKRSPHQNYAFASIESSDNYPVCSNRFDGYFNWTWTFKLDSDVRWGYMVIRDHNNNVVGPNKEMHWIKHGDMDPVSDEFKERLKSKSKAAAWYVSSCRSRSKREQFVKELQKELKQFNLTVDVYGKCGPLQCSRAKEAECFDLIKEKYYFYLSFENSYSEDYVTEKLLNAVWNNAVPIVYGAANYSRFIADGAYLNARDMGAEDLAAKMNQLIQNPDEYAEYFRWKNHYSYHRKMDSVYTDEYCLFCSILNDKQK</sequence>
<keyword evidence="4 12" id="KW-0328">Glycosyltransferase</keyword>
<dbReference type="Proteomes" id="UP000037510">
    <property type="component" value="Unassembled WGS sequence"/>
</dbReference>
<evidence type="ECO:0000256" key="12">
    <source>
        <dbReference type="RuleBase" id="RU003832"/>
    </source>
</evidence>
<evidence type="ECO:0000256" key="8">
    <source>
        <dbReference type="ARBA" id="ARBA00022989"/>
    </source>
</evidence>
<comment type="similarity">
    <text evidence="3 12">Belongs to the glycosyltransferase 10 family.</text>
</comment>
<dbReference type="AlphaFoldDB" id="A0A0L7K4N4"/>
<dbReference type="STRING" id="104452.A0A0L7K4N4"/>
<evidence type="ECO:0000256" key="5">
    <source>
        <dbReference type="ARBA" id="ARBA00022679"/>
    </source>
</evidence>
<dbReference type="InterPro" id="IPR031481">
    <property type="entry name" value="Glyco_tran_10_N"/>
</dbReference>
<feature type="domain" description="Fucosyltransferase C-terminal" evidence="13">
    <location>
        <begin position="21"/>
        <end position="194"/>
    </location>
</feature>
<accession>A0A0L7K4N4</accession>
<dbReference type="UniPathway" id="UPA00378"/>
<evidence type="ECO:0000313" key="15">
    <source>
        <dbReference type="EMBL" id="KOB57987.1"/>
    </source>
</evidence>
<feature type="domain" description="Fucosyltransferase C-terminal" evidence="13">
    <location>
        <begin position="397"/>
        <end position="567"/>
    </location>
</feature>
<feature type="non-terminal residue" evidence="15">
    <location>
        <position position="568"/>
    </location>
</feature>